<reference evidence="1 2" key="1">
    <citation type="journal article" date="2024" name="Plant Biotechnol. J.">
        <title>Dendrobium thyrsiflorum genome and its molecular insights into genes involved in important horticultural traits.</title>
        <authorList>
            <person name="Chen B."/>
            <person name="Wang J.Y."/>
            <person name="Zheng P.J."/>
            <person name="Li K.L."/>
            <person name="Liang Y.M."/>
            <person name="Chen X.F."/>
            <person name="Zhang C."/>
            <person name="Zhao X."/>
            <person name="He X."/>
            <person name="Zhang G.Q."/>
            <person name="Liu Z.J."/>
            <person name="Xu Q."/>
        </authorList>
    </citation>
    <scope>NUCLEOTIDE SEQUENCE [LARGE SCALE GENOMIC DNA]</scope>
    <source>
        <strain evidence="1">GZMU011</strain>
    </source>
</reference>
<dbReference type="Proteomes" id="UP001552299">
    <property type="component" value="Unassembled WGS sequence"/>
</dbReference>
<name>A0ABD0VRL9_DENTH</name>
<organism evidence="1 2">
    <name type="scientific">Dendrobium thyrsiflorum</name>
    <name type="common">Pinecone-like raceme dendrobium</name>
    <name type="synonym">Orchid</name>
    <dbReference type="NCBI Taxonomy" id="117978"/>
    <lineage>
        <taxon>Eukaryota</taxon>
        <taxon>Viridiplantae</taxon>
        <taxon>Streptophyta</taxon>
        <taxon>Embryophyta</taxon>
        <taxon>Tracheophyta</taxon>
        <taxon>Spermatophyta</taxon>
        <taxon>Magnoliopsida</taxon>
        <taxon>Liliopsida</taxon>
        <taxon>Asparagales</taxon>
        <taxon>Orchidaceae</taxon>
        <taxon>Epidendroideae</taxon>
        <taxon>Malaxideae</taxon>
        <taxon>Dendrobiinae</taxon>
        <taxon>Dendrobium</taxon>
    </lineage>
</organism>
<evidence type="ECO:0000313" key="1">
    <source>
        <dbReference type="EMBL" id="KAL0925191.1"/>
    </source>
</evidence>
<proteinExistence type="predicted"/>
<sequence>MKLPKPRNIISHIKKIQSLELLSSLLPQPQLPVASPPAAYTVGKLFHFSANAARATDDEPASVIAASASTSSSFALFLNLSPSSPSINTLTTLLISSLSKIPSFLAFNLIATFAPSTIMTEFILCSAYSGQTIIGTPRAMLSKVEFHPQCDRNPPVEE</sequence>
<evidence type="ECO:0000313" key="2">
    <source>
        <dbReference type="Proteomes" id="UP001552299"/>
    </source>
</evidence>
<accession>A0ABD0VRL9</accession>
<gene>
    <name evidence="1" type="ORF">M5K25_003506</name>
</gene>
<protein>
    <submittedName>
        <fullName evidence="1">Uncharacterized protein</fullName>
    </submittedName>
</protein>
<dbReference type="EMBL" id="JANQDX010000004">
    <property type="protein sequence ID" value="KAL0925191.1"/>
    <property type="molecule type" value="Genomic_DNA"/>
</dbReference>
<keyword evidence="2" id="KW-1185">Reference proteome</keyword>
<comment type="caution">
    <text evidence="1">The sequence shown here is derived from an EMBL/GenBank/DDBJ whole genome shotgun (WGS) entry which is preliminary data.</text>
</comment>
<dbReference type="AlphaFoldDB" id="A0ABD0VRL9"/>